<evidence type="ECO:0000313" key="2">
    <source>
        <dbReference type="Proteomes" id="UP000198426"/>
    </source>
</evidence>
<sequence length="102" mass="11289">MPRPFSPKIVTANDLIEGDVVYLTADDRWSRSHSEAELLEDEAHATIRLLDAERQQNRIVGAYLADAKAGPNGPEPVHFREAFRSRGPSNYAHGKQVAAGHQ</sequence>
<dbReference type="EMBL" id="FZOY01000001">
    <property type="protein sequence ID" value="SNS29727.1"/>
    <property type="molecule type" value="Genomic_DNA"/>
</dbReference>
<protein>
    <recommendedName>
        <fullName evidence="3">Sulfite reductase (NADPH) hemoprotein beta-component</fullName>
    </recommendedName>
</protein>
<dbReference type="InterPro" id="IPR021270">
    <property type="entry name" value="DUF2849"/>
</dbReference>
<dbReference type="Pfam" id="PF11011">
    <property type="entry name" value="DUF2849"/>
    <property type="match status" value="1"/>
</dbReference>
<evidence type="ECO:0000313" key="1">
    <source>
        <dbReference type="EMBL" id="SNS29727.1"/>
    </source>
</evidence>
<gene>
    <name evidence="1" type="ORF">SAMN05421757_101744</name>
</gene>
<proteinExistence type="predicted"/>
<reference evidence="1 2" key="1">
    <citation type="submission" date="2017-06" db="EMBL/GenBank/DDBJ databases">
        <authorList>
            <person name="Kim H.J."/>
            <person name="Triplett B.A."/>
        </authorList>
    </citation>
    <scope>NUCLEOTIDE SEQUENCE [LARGE SCALE GENOMIC DNA]</scope>
    <source>
        <strain evidence="1 2">DSM 29339</strain>
    </source>
</reference>
<keyword evidence="2" id="KW-1185">Reference proteome</keyword>
<accession>A0A239DBQ9</accession>
<dbReference type="AlphaFoldDB" id="A0A239DBQ9"/>
<organism evidence="1 2">
    <name type="scientific">Tropicimonas sediminicola</name>
    <dbReference type="NCBI Taxonomy" id="1031541"/>
    <lineage>
        <taxon>Bacteria</taxon>
        <taxon>Pseudomonadati</taxon>
        <taxon>Pseudomonadota</taxon>
        <taxon>Alphaproteobacteria</taxon>
        <taxon>Rhodobacterales</taxon>
        <taxon>Roseobacteraceae</taxon>
        <taxon>Tropicimonas</taxon>
    </lineage>
</organism>
<dbReference type="Proteomes" id="UP000198426">
    <property type="component" value="Unassembled WGS sequence"/>
</dbReference>
<name>A0A239DBQ9_9RHOB</name>
<evidence type="ECO:0008006" key="3">
    <source>
        <dbReference type="Google" id="ProtNLM"/>
    </source>
</evidence>
<dbReference type="RefSeq" id="WP_089231351.1">
    <property type="nucleotide sequence ID" value="NZ_FZOY01000001.1"/>
</dbReference>
<dbReference type="OrthoDB" id="5738806at2"/>